<dbReference type="Proteomes" id="UP001203069">
    <property type="component" value="Unassembled WGS sequence"/>
</dbReference>
<sequence length="167" mass="17990">MNGGLMHPDAALERRIDRAIDELQSPLSQRSLGLEAIALLARLAHDSAQAMSLPIAFSLVDAHGRQRYFFSMDNTLLVSHTLAYQKAYTAVALRRPTHELAALIQPGGDLYGLPHQPNLCAIGGGLPCRRNGLLLGGIGISGGTVAEDIAIARRVLHEFGNKRFSLT</sequence>
<proteinExistence type="predicted"/>
<comment type="caution">
    <text evidence="1">The sequence shown here is derived from an EMBL/GenBank/DDBJ whole genome shotgun (WGS) entry which is preliminary data.</text>
</comment>
<accession>A0ABT0MS01</accession>
<gene>
    <name evidence="1" type="ORF">MFP26_07875</name>
</gene>
<organism evidence="1 2">
    <name type="scientific">Brenneria tiliae</name>
    <dbReference type="NCBI Taxonomy" id="2914984"/>
    <lineage>
        <taxon>Bacteria</taxon>
        <taxon>Pseudomonadati</taxon>
        <taxon>Pseudomonadota</taxon>
        <taxon>Gammaproteobacteria</taxon>
        <taxon>Enterobacterales</taxon>
        <taxon>Pectobacteriaceae</taxon>
        <taxon>Brenneria</taxon>
    </lineage>
</organism>
<dbReference type="EMBL" id="JAKPBZ010000108">
    <property type="protein sequence ID" value="MCL2892610.1"/>
    <property type="molecule type" value="Genomic_DNA"/>
</dbReference>
<keyword evidence="2" id="KW-1185">Reference proteome</keyword>
<dbReference type="InterPro" id="IPR038084">
    <property type="entry name" value="PduO/GlcC-like_sf"/>
</dbReference>
<dbReference type="RefSeq" id="WP_249244289.1">
    <property type="nucleotide sequence ID" value="NZ_JAKPBZ010000108.1"/>
</dbReference>
<name>A0ABT0MS01_9GAMM</name>
<reference evidence="1 2" key="1">
    <citation type="submission" date="2022-02" db="EMBL/GenBank/DDBJ databases">
        <title>Description of Brenneria tiliae sp. nov. isolated from symptomatic Tilia x moltkei and Tilia x europaea trees in the UK.</title>
        <authorList>
            <person name="Kile H."/>
        </authorList>
    </citation>
    <scope>NUCLEOTIDE SEQUENCE [LARGE SCALE GENOMIC DNA]</scope>
    <source>
        <strain evidence="1 2">MC1SB4.1</strain>
    </source>
</reference>
<dbReference type="PANTHER" id="PTHR34309">
    <property type="entry name" value="SLR1406 PROTEIN"/>
    <property type="match status" value="1"/>
</dbReference>
<evidence type="ECO:0000313" key="1">
    <source>
        <dbReference type="EMBL" id="MCL2892610.1"/>
    </source>
</evidence>
<dbReference type="InterPro" id="IPR005624">
    <property type="entry name" value="PduO/GlcC-like"/>
</dbReference>
<dbReference type="Gene3D" id="3.30.450.150">
    <property type="entry name" value="Haem-degrading domain"/>
    <property type="match status" value="1"/>
</dbReference>
<dbReference type="InterPro" id="IPR052517">
    <property type="entry name" value="GlcG_carb_metab_protein"/>
</dbReference>
<dbReference type="Pfam" id="PF03928">
    <property type="entry name" value="HbpS-like"/>
    <property type="match status" value="1"/>
</dbReference>
<protein>
    <submittedName>
        <fullName evidence="1">Heme-binding protein</fullName>
    </submittedName>
</protein>
<dbReference type="SUPFAM" id="SSF143744">
    <property type="entry name" value="GlcG-like"/>
    <property type="match status" value="1"/>
</dbReference>
<dbReference type="PANTHER" id="PTHR34309:SF1">
    <property type="entry name" value="PROTEIN GLCG"/>
    <property type="match status" value="1"/>
</dbReference>
<evidence type="ECO:0000313" key="2">
    <source>
        <dbReference type="Proteomes" id="UP001203069"/>
    </source>
</evidence>